<evidence type="ECO:0000256" key="1">
    <source>
        <dbReference type="SAM" id="MobiDB-lite"/>
    </source>
</evidence>
<protein>
    <recommendedName>
        <fullName evidence="2">Pvc16 N-terminal domain-containing protein</fullName>
    </recommendedName>
</protein>
<evidence type="ECO:0000313" key="4">
    <source>
        <dbReference type="EMBL" id="GLD31632.1"/>
    </source>
</evidence>
<evidence type="ECO:0000313" key="3">
    <source>
        <dbReference type="EMBL" id="GLB83527.1"/>
    </source>
</evidence>
<dbReference type="InterPro" id="IPR025351">
    <property type="entry name" value="Pvc16_N"/>
</dbReference>
<gene>
    <name evidence="4" type="ORF">Mkiyose1413_35150</name>
    <name evidence="3" type="ORF">SRL2020028_27830</name>
</gene>
<dbReference type="EMBL" id="BRXE01000028">
    <property type="protein sequence ID" value="GLB83527.1"/>
    <property type="molecule type" value="Genomic_DNA"/>
</dbReference>
<comment type="caution">
    <text evidence="4">The sequence shown here is derived from an EMBL/GenBank/DDBJ whole genome shotgun (WGS) entry which is preliminary data.</text>
</comment>
<evidence type="ECO:0000259" key="2">
    <source>
        <dbReference type="Pfam" id="PF14065"/>
    </source>
</evidence>
<feature type="region of interest" description="Disordered" evidence="1">
    <location>
        <begin position="397"/>
        <end position="419"/>
    </location>
</feature>
<sequence>MSNHAAIAAVTATLTNMLQSAVSADEAVSSGKVTARPPDRARQGAAVNQVNLFLYRTSIDAAWRNQDPPGIRPGEVGQPPLPLVLSYLITAYGENDDEILAHRLLGIAMGVLNDWPLLSRSQIASALPAPGSGLENQVERIRITPDPRPQDEISRMWVTFGTGYRLSVSYDAAVVLIDSTRSPVAAPPVLTRGRQDTGPVAAGSPFPQLQLAVPPNGQPAAQPGDVLTLTGSYLDAVTAIELSHPLVDQPVALTPLSVTPAAVTVQLPDPPTLPAGMATVMATFDALMDQTLSPGAGPVTVASNAAPVALAPKLVSATEPQLKLTKAGTGSLTVSCVPAVQPHQSVALIVGSQLVTPAPIQTATEQLTFNLQGFSAGTYLLRLRVDSVDSIPLTAPAAAANGNQPAPMQFDPNQQLVLT</sequence>
<organism evidence="4 5">
    <name type="scientific">Mycobacterium kiyosense</name>
    <dbReference type="NCBI Taxonomy" id="2871094"/>
    <lineage>
        <taxon>Bacteria</taxon>
        <taxon>Bacillati</taxon>
        <taxon>Actinomycetota</taxon>
        <taxon>Actinomycetes</taxon>
        <taxon>Mycobacteriales</taxon>
        <taxon>Mycobacteriaceae</taxon>
        <taxon>Mycobacterium</taxon>
    </lineage>
</organism>
<dbReference type="EMBL" id="BRZI01000028">
    <property type="protein sequence ID" value="GLD31632.1"/>
    <property type="molecule type" value="Genomic_DNA"/>
</dbReference>
<proteinExistence type="predicted"/>
<dbReference type="Pfam" id="PF14065">
    <property type="entry name" value="Pvc16_N"/>
    <property type="match status" value="1"/>
</dbReference>
<dbReference type="Proteomes" id="UP001064782">
    <property type="component" value="Unassembled WGS sequence"/>
</dbReference>
<accession>A0A9P3Q8L9</accession>
<reference evidence="4" key="1">
    <citation type="submission" date="2022-08" db="EMBL/GenBank/DDBJ databases">
        <title>Mycobacterium kiyosense sp. nov., scotochromogenic slow-glowing species isolated from respiratory specimens.</title>
        <authorList>
            <person name="Fukano H."/>
            <person name="Kazumi Y."/>
            <person name="Sakagami N."/>
            <person name="Ato M."/>
            <person name="Mitarai S."/>
            <person name="Hoshino Y."/>
        </authorList>
    </citation>
    <scope>NUCLEOTIDE SEQUENCE</scope>
    <source>
        <strain evidence="4">1413</strain>
        <strain evidence="3">SRL2020-028</strain>
    </source>
</reference>
<dbReference type="GeneID" id="83632013"/>
<keyword evidence="5" id="KW-1185">Reference proteome</keyword>
<name>A0A9P3Q8L9_9MYCO</name>
<dbReference type="RefSeq" id="WP_236978773.1">
    <property type="nucleotide sequence ID" value="NZ_BRXE01000028.1"/>
</dbReference>
<dbReference type="Proteomes" id="UP001165663">
    <property type="component" value="Unassembled WGS sequence"/>
</dbReference>
<dbReference type="AlphaFoldDB" id="A0A9P3Q8L9"/>
<evidence type="ECO:0000313" key="5">
    <source>
        <dbReference type="Proteomes" id="UP001064782"/>
    </source>
</evidence>
<feature type="domain" description="Pvc16 N-terminal" evidence="2">
    <location>
        <begin position="9"/>
        <end position="190"/>
    </location>
</feature>
<feature type="compositionally biased region" description="Low complexity" evidence="1">
    <location>
        <begin position="397"/>
        <end position="407"/>
    </location>
</feature>